<protein>
    <submittedName>
        <fullName evidence="2">Uncharacterized protein</fullName>
    </submittedName>
</protein>
<evidence type="ECO:0000313" key="3">
    <source>
        <dbReference type="Proteomes" id="UP000295399"/>
    </source>
</evidence>
<dbReference type="EMBL" id="SLXO01000008">
    <property type="protein sequence ID" value="TCP33033.1"/>
    <property type="molecule type" value="Genomic_DNA"/>
</dbReference>
<feature type="signal peptide" evidence="1">
    <location>
        <begin position="1"/>
        <end position="29"/>
    </location>
</feature>
<gene>
    <name evidence="2" type="ORF">EV659_108133</name>
</gene>
<dbReference type="InParanoid" id="A0A4R2PCW8"/>
<dbReference type="RefSeq" id="WP_132708960.1">
    <property type="nucleotide sequence ID" value="NZ_JACIGF010000008.1"/>
</dbReference>
<keyword evidence="3" id="KW-1185">Reference proteome</keyword>
<keyword evidence="1" id="KW-0732">Signal</keyword>
<feature type="chain" id="PRO_5020203382" evidence="1">
    <location>
        <begin position="30"/>
        <end position="166"/>
    </location>
</feature>
<proteinExistence type="predicted"/>
<sequence>MPFSTVSVSIRRFVAVLVAWLVLAAPALCDCGPAHGHDHGGASPVGEAMALSAGPCDAGTVCPAMAAGGPGAPAGHPMTAAGMAAAGMTACDGDGCGLCAADMPQWSGPAERSGDPFWWGAGGMAVLAGGDASPRAVAGPGGVAPPAGPPPRVPETLVALSVLLLA</sequence>
<dbReference type="AlphaFoldDB" id="A0A4R2PCW8"/>
<organism evidence="2 3">
    <name type="scientific">Rhodothalassium salexigens DSM 2132</name>
    <dbReference type="NCBI Taxonomy" id="1188247"/>
    <lineage>
        <taxon>Bacteria</taxon>
        <taxon>Pseudomonadati</taxon>
        <taxon>Pseudomonadota</taxon>
        <taxon>Alphaproteobacteria</taxon>
        <taxon>Rhodothalassiales</taxon>
        <taxon>Rhodothalassiaceae</taxon>
        <taxon>Rhodothalassium</taxon>
    </lineage>
</organism>
<evidence type="ECO:0000256" key="1">
    <source>
        <dbReference type="SAM" id="SignalP"/>
    </source>
</evidence>
<dbReference type="Proteomes" id="UP000295399">
    <property type="component" value="Unassembled WGS sequence"/>
</dbReference>
<name>A0A4R2PCW8_RHOSA</name>
<accession>A0A4R2PCW8</accession>
<comment type="caution">
    <text evidence="2">The sequence shown here is derived from an EMBL/GenBank/DDBJ whole genome shotgun (WGS) entry which is preliminary data.</text>
</comment>
<reference evidence="2 3" key="1">
    <citation type="submission" date="2019-03" db="EMBL/GenBank/DDBJ databases">
        <title>Genomic Encyclopedia of Type Strains, Phase IV (KMG-IV): sequencing the most valuable type-strain genomes for metagenomic binning, comparative biology and taxonomic classification.</title>
        <authorList>
            <person name="Goeker M."/>
        </authorList>
    </citation>
    <scope>NUCLEOTIDE SEQUENCE [LARGE SCALE GENOMIC DNA]</scope>
    <source>
        <strain evidence="2 3">DSM 2132</strain>
    </source>
</reference>
<evidence type="ECO:0000313" key="2">
    <source>
        <dbReference type="EMBL" id="TCP33033.1"/>
    </source>
</evidence>